<dbReference type="EMBL" id="LT594624">
    <property type="protein sequence ID" value="SBT86274.1"/>
    <property type="molecule type" value="Genomic_DNA"/>
</dbReference>
<dbReference type="AlphaFoldDB" id="A0A1D3JIP3"/>
<reference evidence="1 2" key="1">
    <citation type="submission" date="2016-06" db="EMBL/GenBank/DDBJ databases">
        <authorList>
            <consortium name="Pathogen Informatics"/>
        </authorList>
    </citation>
    <scope>NUCLEOTIDE SEQUENCE [LARGE SCALE GENOMIC DNA]</scope>
</reference>
<dbReference type="Proteomes" id="UP000219813">
    <property type="component" value="Chromosome 3"/>
</dbReference>
<dbReference type="GO" id="GO:0016491">
    <property type="term" value="F:oxidoreductase activity"/>
    <property type="evidence" value="ECO:0007669"/>
    <property type="project" value="TreeGrafter"/>
</dbReference>
<dbReference type="InterPro" id="IPR050464">
    <property type="entry name" value="Zeta_carotene_desat/Oxidored"/>
</dbReference>
<dbReference type="PANTHER" id="PTHR42923:SF3">
    <property type="entry name" value="PROTOPORPHYRINOGEN OXIDASE"/>
    <property type="match status" value="1"/>
</dbReference>
<evidence type="ECO:0000313" key="1">
    <source>
        <dbReference type="EMBL" id="SBT86274.1"/>
    </source>
</evidence>
<dbReference type="PANTHER" id="PTHR42923">
    <property type="entry name" value="PROTOPORPHYRINOGEN OXIDASE"/>
    <property type="match status" value="1"/>
</dbReference>
<accession>A0A1D3JIP3</accession>
<evidence type="ECO:0000313" key="2">
    <source>
        <dbReference type="Proteomes" id="UP000219813"/>
    </source>
</evidence>
<sequence length="472" mass="55619">MHERGQRIVIGGSVDSLCLSYYLQKKNLSVHLLTTKKRCNYVNTYYNNSNVIENGCYYSFILRNNSTFLSSLLKHLNLETEVIYSSTYSNNILYLDENGQTYRINKFLFRLIYHTIKDYFFNKSVVVEKNVRLDRFISNFFDEKICKNLIFPYCRHYFGFSPRHVFMRSYFSNFLEKIKEKKSIVKAIISPDKNNALPYTKKRKIFTFRGGNILLTRKLREYLDLSGNVQLTEETKNLRLTCSKGRVKVLIGRDVVKFGEVVFCGNPLELKRILKKAKFDNTNKDIIIKYLFNFCSKKIKITNVCFKKNVLPLSHSLESLLLVKENHKNKIMSMLYDSNIFPHFKRNEQVKILSQEDIFETKFLSSATDEQESEREINSFLRNVLNIKEKPDLVVSNCYTVFPHNDNFDEKVKKLIQKKCKNLKIFWTFSFFKDLEFCLSEAEKFCEKYGGTAHLEMSHSGTRSHVSAYVHK</sequence>
<proteinExistence type="predicted"/>
<dbReference type="VEuPathDB" id="PlasmoDB:PmUG01_03023000"/>
<dbReference type="GeneID" id="39866794"/>
<dbReference type="OrthoDB" id="370517at2759"/>
<gene>
    <name evidence="1" type="primary">PmUG01_03023000</name>
    <name evidence="1" type="ORF">PMUG01_03023000</name>
</gene>
<dbReference type="KEGG" id="pmal:PMUG01_03023000"/>
<dbReference type="RefSeq" id="XP_028859444.1">
    <property type="nucleotide sequence ID" value="XM_029008859.1"/>
</dbReference>
<dbReference type="OMA" id="RISNVCF"/>
<evidence type="ECO:0008006" key="3">
    <source>
        <dbReference type="Google" id="ProtNLM"/>
    </source>
</evidence>
<keyword evidence="2" id="KW-1185">Reference proteome</keyword>
<dbReference type="Gene3D" id="3.50.50.60">
    <property type="entry name" value="FAD/NAD(P)-binding domain"/>
    <property type="match status" value="1"/>
</dbReference>
<dbReference type="InterPro" id="IPR036188">
    <property type="entry name" value="FAD/NAD-bd_sf"/>
</dbReference>
<name>A0A1D3JIP3_PLAMA</name>
<organism evidence="1 2">
    <name type="scientific">Plasmodium malariae</name>
    <dbReference type="NCBI Taxonomy" id="5858"/>
    <lineage>
        <taxon>Eukaryota</taxon>
        <taxon>Sar</taxon>
        <taxon>Alveolata</taxon>
        <taxon>Apicomplexa</taxon>
        <taxon>Aconoidasida</taxon>
        <taxon>Haemosporida</taxon>
        <taxon>Plasmodiidae</taxon>
        <taxon>Plasmodium</taxon>
        <taxon>Plasmodium (Plasmodium)</taxon>
    </lineage>
</organism>
<dbReference type="SUPFAM" id="SSF51905">
    <property type="entry name" value="FAD/NAD(P)-binding domain"/>
    <property type="match status" value="1"/>
</dbReference>
<protein>
    <recommendedName>
        <fullName evidence="3">Amine oxidase domain-containing protein</fullName>
    </recommendedName>
</protein>